<keyword evidence="9" id="KW-0472">Membrane</keyword>
<reference evidence="10 11" key="4">
    <citation type="journal article" date="2011" name="BMC Genomics">
        <title>RNA-Seq improves annotation of protein-coding genes in the cucumber genome.</title>
        <authorList>
            <person name="Li Z."/>
            <person name="Zhang Z."/>
            <person name="Yan P."/>
            <person name="Huang S."/>
            <person name="Fei Z."/>
            <person name="Lin K."/>
        </authorList>
    </citation>
    <scope>NUCLEOTIDE SEQUENCE [LARGE SCALE GENOMIC DNA]</scope>
    <source>
        <strain evidence="11">cv. 9930</strain>
    </source>
</reference>
<dbReference type="GO" id="GO:0010268">
    <property type="term" value="P:brassinosteroid homeostasis"/>
    <property type="evidence" value="ECO:0000318"/>
    <property type="project" value="GO_Central"/>
</dbReference>
<dbReference type="eggNOG" id="KOG0157">
    <property type="taxonomic scope" value="Eukaryota"/>
</dbReference>
<dbReference type="GO" id="GO:0004497">
    <property type="term" value="F:monooxygenase activity"/>
    <property type="evidence" value="ECO:0000318"/>
    <property type="project" value="GO_Central"/>
</dbReference>
<comment type="subcellular location">
    <subcellularLocation>
        <location evidence="1">Membrane</location>
        <topology evidence="1">Single-pass membrane protein</topology>
    </subcellularLocation>
</comment>
<gene>
    <name evidence="10" type="ORF">Csa_6G001760</name>
</gene>
<proteinExistence type="inferred from homology"/>
<organism evidence="10 11">
    <name type="scientific">Cucumis sativus</name>
    <name type="common">Cucumber</name>
    <dbReference type="NCBI Taxonomy" id="3659"/>
    <lineage>
        <taxon>Eukaryota</taxon>
        <taxon>Viridiplantae</taxon>
        <taxon>Streptophyta</taxon>
        <taxon>Embryophyta</taxon>
        <taxon>Tracheophyta</taxon>
        <taxon>Spermatophyta</taxon>
        <taxon>Magnoliopsida</taxon>
        <taxon>eudicotyledons</taxon>
        <taxon>Gunneridae</taxon>
        <taxon>Pentapetalae</taxon>
        <taxon>rosids</taxon>
        <taxon>fabids</taxon>
        <taxon>Cucurbitales</taxon>
        <taxon>Cucurbitaceae</taxon>
        <taxon>Benincaseae</taxon>
        <taxon>Cucumis</taxon>
    </lineage>
</organism>
<dbReference type="PRINTS" id="PR00385">
    <property type="entry name" value="P450"/>
</dbReference>
<dbReference type="OMA" id="TMDFTQC"/>
<reference evidence="10 11" key="3">
    <citation type="journal article" date="2010" name="BMC Genomics">
        <title>Transcriptome sequencing and comparative analysis of cucumber flowers with different sex types.</title>
        <authorList>
            <person name="Guo S."/>
            <person name="Zheng Y."/>
            <person name="Joung J.G."/>
            <person name="Liu S."/>
            <person name="Zhang Z."/>
            <person name="Crasta O.R."/>
            <person name="Sobral B.W."/>
            <person name="Xu Y."/>
            <person name="Huang S."/>
            <person name="Fei Z."/>
        </authorList>
    </citation>
    <scope>NUCLEOTIDE SEQUENCE [LARGE SCALE GENOMIC DNA]</scope>
    <source>
        <strain evidence="11">cv. 9930</strain>
    </source>
</reference>
<evidence type="ECO:0000256" key="5">
    <source>
        <dbReference type="ARBA" id="ARBA00022989"/>
    </source>
</evidence>
<dbReference type="GO" id="GO:0016020">
    <property type="term" value="C:membrane"/>
    <property type="evidence" value="ECO:0007669"/>
    <property type="project" value="UniProtKB-SubCell"/>
</dbReference>
<feature type="transmembrane region" description="Helical" evidence="9">
    <location>
        <begin position="21"/>
        <end position="41"/>
    </location>
</feature>
<accession>A0A0A0K7D5</accession>
<dbReference type="InterPro" id="IPR017972">
    <property type="entry name" value="Cyt_P450_CS"/>
</dbReference>
<evidence type="ECO:0000256" key="4">
    <source>
        <dbReference type="ARBA" id="ARBA00022723"/>
    </source>
</evidence>
<dbReference type="InterPro" id="IPR036396">
    <property type="entry name" value="Cyt_P450_sf"/>
</dbReference>
<keyword evidence="7 8" id="KW-0349">Heme</keyword>
<dbReference type="CDD" id="cd11043">
    <property type="entry name" value="CYP90-like"/>
    <property type="match status" value="1"/>
</dbReference>
<keyword evidence="3 9" id="KW-0812">Transmembrane</keyword>
<sequence>MKLIPKTFTLYRSKTMWEPSLVAWSFFILTLLFTTFLPNILKKKKYNDQNDQNDQSRTRYKFPSGRRSWPVIGDSFNWYSAIASSHPSKYVEEQAKRYGKIFSCRVFGKCTVVSVDPDFNRYVMQNEGILFQSSYPKSFRDLVGVNGVITAQGEQQRKLHGIASNFMRINKLNFSFIKEIQTIIIHSLTTFHDRHQIISLQDACRKIAINLMVSQLLGVSSDSEVNEISGLFYDFVDGCLSFPINLPPFAYHSAMKARKQIIRKIKKKIEMQKSMEKSSSSGHGVLGRLLEEQKHLCDEAVEDFIINLLFAGNETTSKTMLFAVYYLTHSPKAFEQLMEEQDGLRNKCGDNTVTWEDYKSMSFTQCVIDETLRLGGIAIWLMRETKEEIKYSDYVIPKGTFVVPFLSAVHLDENIYDEALTFNPWRWMQLQNQEKRNWKSSPYFAPFGGGGRLCPGAELARLQIALFLHHFLTNYRWTQIKEDRMSFFPSARLVNGFQIRLERREH</sequence>
<dbReference type="Gramene" id="KGN45630">
    <property type="protein sequence ID" value="KGN45630"/>
    <property type="gene ID" value="Csa_6G001760"/>
</dbReference>
<reference evidence="10 11" key="1">
    <citation type="journal article" date="2009" name="Nat. Genet.">
        <title>The genome of the cucumber, Cucumis sativus L.</title>
        <authorList>
            <person name="Huang S."/>
            <person name="Li R."/>
            <person name="Zhang Z."/>
            <person name="Li L."/>
            <person name="Gu X."/>
            <person name="Fan W."/>
            <person name="Lucas W.J."/>
            <person name="Wang X."/>
            <person name="Xie B."/>
            <person name="Ni P."/>
            <person name="Ren Y."/>
            <person name="Zhu H."/>
            <person name="Li J."/>
            <person name="Lin K."/>
            <person name="Jin W."/>
            <person name="Fei Z."/>
            <person name="Li G."/>
            <person name="Staub J."/>
            <person name="Kilian A."/>
            <person name="van der Vossen E.A."/>
            <person name="Wu Y."/>
            <person name="Guo J."/>
            <person name="He J."/>
            <person name="Jia Z."/>
            <person name="Ren Y."/>
            <person name="Tian G."/>
            <person name="Lu Y."/>
            <person name="Ruan J."/>
            <person name="Qian W."/>
            <person name="Wang M."/>
            <person name="Huang Q."/>
            <person name="Li B."/>
            <person name="Xuan Z."/>
            <person name="Cao J."/>
            <person name="Asan"/>
            <person name="Wu Z."/>
            <person name="Zhang J."/>
            <person name="Cai Q."/>
            <person name="Bai Y."/>
            <person name="Zhao B."/>
            <person name="Han Y."/>
            <person name="Li Y."/>
            <person name="Li X."/>
            <person name="Wang S."/>
            <person name="Shi Q."/>
            <person name="Liu S."/>
            <person name="Cho W.K."/>
            <person name="Kim J.Y."/>
            <person name="Xu Y."/>
            <person name="Heller-Uszynska K."/>
            <person name="Miao H."/>
            <person name="Cheng Z."/>
            <person name="Zhang S."/>
            <person name="Wu J."/>
            <person name="Yang Y."/>
            <person name="Kang H."/>
            <person name="Li M."/>
            <person name="Liang H."/>
            <person name="Ren X."/>
            <person name="Shi Z."/>
            <person name="Wen M."/>
            <person name="Jian M."/>
            <person name="Yang H."/>
            <person name="Zhang G."/>
            <person name="Yang Z."/>
            <person name="Chen R."/>
            <person name="Liu S."/>
            <person name="Li J."/>
            <person name="Ma L."/>
            <person name="Liu H."/>
            <person name="Zhou Y."/>
            <person name="Zhao J."/>
            <person name="Fang X."/>
            <person name="Li G."/>
            <person name="Fang L."/>
            <person name="Li Y."/>
            <person name="Liu D."/>
            <person name="Zheng H."/>
            <person name="Zhang Y."/>
            <person name="Qin N."/>
            <person name="Li Z."/>
            <person name="Yang G."/>
            <person name="Yang S."/>
            <person name="Bolund L."/>
            <person name="Kristiansen K."/>
            <person name="Zheng H."/>
            <person name="Li S."/>
            <person name="Zhang X."/>
            <person name="Yang H."/>
            <person name="Wang J."/>
            <person name="Sun R."/>
            <person name="Zhang B."/>
            <person name="Jiang S."/>
            <person name="Wang J."/>
            <person name="Du Y."/>
            <person name="Li S."/>
        </authorList>
    </citation>
    <scope>NUCLEOTIDE SEQUENCE [LARGE SCALE GENOMIC DNA]</scope>
    <source>
        <strain evidence="11">cv. 9930</strain>
    </source>
</reference>
<keyword evidence="4 7" id="KW-0479">Metal-binding</keyword>
<comment type="similarity">
    <text evidence="2 8">Belongs to the cytochrome P450 family.</text>
</comment>
<evidence type="ECO:0000256" key="7">
    <source>
        <dbReference type="PIRSR" id="PIRSR602403-1"/>
    </source>
</evidence>
<dbReference type="GO" id="GO:0005506">
    <property type="term" value="F:iron ion binding"/>
    <property type="evidence" value="ECO:0007669"/>
    <property type="project" value="InterPro"/>
</dbReference>
<feature type="binding site" description="axial binding residue" evidence="7">
    <location>
        <position position="454"/>
    </location>
    <ligand>
        <name>heme</name>
        <dbReference type="ChEBI" id="CHEBI:30413"/>
    </ligand>
    <ligandPart>
        <name>Fe</name>
        <dbReference type="ChEBI" id="CHEBI:18248"/>
    </ligandPart>
</feature>
<evidence type="ECO:0000256" key="1">
    <source>
        <dbReference type="ARBA" id="ARBA00004167"/>
    </source>
</evidence>
<dbReference type="InterPro" id="IPR002403">
    <property type="entry name" value="Cyt_P450_E_grp-IV"/>
</dbReference>
<keyword evidence="8" id="KW-0560">Oxidoreductase</keyword>
<dbReference type="STRING" id="3659.A0A0A0K7D5"/>
<dbReference type="Proteomes" id="UP000029981">
    <property type="component" value="Chromosome 6"/>
</dbReference>
<dbReference type="InterPro" id="IPR001128">
    <property type="entry name" value="Cyt_P450"/>
</dbReference>
<evidence type="ECO:0000313" key="10">
    <source>
        <dbReference type="EMBL" id="KGN45630.1"/>
    </source>
</evidence>
<evidence type="ECO:0000256" key="2">
    <source>
        <dbReference type="ARBA" id="ARBA00010617"/>
    </source>
</evidence>
<dbReference type="GO" id="GO:0016705">
    <property type="term" value="F:oxidoreductase activity, acting on paired donors, with incorporation or reduction of molecular oxygen"/>
    <property type="evidence" value="ECO:0007669"/>
    <property type="project" value="InterPro"/>
</dbReference>
<evidence type="ECO:0000313" key="11">
    <source>
        <dbReference type="Proteomes" id="UP000029981"/>
    </source>
</evidence>
<dbReference type="PROSITE" id="PS00086">
    <property type="entry name" value="CYTOCHROME_P450"/>
    <property type="match status" value="1"/>
</dbReference>
<dbReference type="PANTHER" id="PTHR24286">
    <property type="entry name" value="CYTOCHROME P450 26"/>
    <property type="match status" value="1"/>
</dbReference>
<protein>
    <recommendedName>
        <fullName evidence="12">Cytochrome P450</fullName>
    </recommendedName>
</protein>
<evidence type="ECO:0000256" key="3">
    <source>
        <dbReference type="ARBA" id="ARBA00022692"/>
    </source>
</evidence>
<evidence type="ECO:0000256" key="6">
    <source>
        <dbReference type="ARBA" id="ARBA00023004"/>
    </source>
</evidence>
<evidence type="ECO:0000256" key="9">
    <source>
        <dbReference type="SAM" id="Phobius"/>
    </source>
</evidence>
<evidence type="ECO:0000256" key="8">
    <source>
        <dbReference type="RuleBase" id="RU000461"/>
    </source>
</evidence>
<keyword evidence="5 9" id="KW-1133">Transmembrane helix</keyword>
<keyword evidence="6 7" id="KW-0408">Iron</keyword>
<dbReference type="SUPFAM" id="SSF48264">
    <property type="entry name" value="Cytochrome P450"/>
    <property type="match status" value="1"/>
</dbReference>
<dbReference type="AlphaFoldDB" id="A0A0A0K7D5"/>
<dbReference type="GO" id="GO:0020037">
    <property type="term" value="F:heme binding"/>
    <property type="evidence" value="ECO:0007669"/>
    <property type="project" value="InterPro"/>
</dbReference>
<evidence type="ECO:0008006" key="12">
    <source>
        <dbReference type="Google" id="ProtNLM"/>
    </source>
</evidence>
<dbReference type="EMBL" id="CM002927">
    <property type="protein sequence ID" value="KGN45630.1"/>
    <property type="molecule type" value="Genomic_DNA"/>
</dbReference>
<comment type="cofactor">
    <cofactor evidence="7">
        <name>heme</name>
        <dbReference type="ChEBI" id="CHEBI:30413"/>
    </cofactor>
</comment>
<keyword evidence="11" id="KW-1185">Reference proteome</keyword>
<dbReference type="Pfam" id="PF00067">
    <property type="entry name" value="p450"/>
    <property type="match status" value="1"/>
</dbReference>
<keyword evidence="8" id="KW-0503">Monooxygenase</keyword>
<dbReference type="Gene3D" id="1.10.630.10">
    <property type="entry name" value="Cytochrome P450"/>
    <property type="match status" value="1"/>
</dbReference>
<dbReference type="GO" id="GO:0016132">
    <property type="term" value="P:brassinosteroid biosynthetic process"/>
    <property type="evidence" value="ECO:0000318"/>
    <property type="project" value="GO_Central"/>
</dbReference>
<name>A0A0A0K7D5_CUCSA</name>
<dbReference type="PRINTS" id="PR00465">
    <property type="entry name" value="EP450IV"/>
</dbReference>
<reference evidence="10 11" key="2">
    <citation type="journal article" date="2009" name="PLoS ONE">
        <title>An integrated genetic and cytogenetic map of the cucumber genome.</title>
        <authorList>
            <person name="Ren Y."/>
            <person name="Zhang Z."/>
            <person name="Liu J."/>
            <person name="Staub J.E."/>
            <person name="Han Y."/>
            <person name="Cheng Z."/>
            <person name="Li X."/>
            <person name="Lu J."/>
            <person name="Miao H."/>
            <person name="Kang H."/>
            <person name="Xie B."/>
            <person name="Gu X."/>
            <person name="Wang X."/>
            <person name="Du Y."/>
            <person name="Jin W."/>
            <person name="Huang S."/>
        </authorList>
    </citation>
    <scope>NUCLEOTIDE SEQUENCE [LARGE SCALE GENOMIC DNA]</scope>
    <source>
        <strain evidence="11">cv. 9930</strain>
    </source>
</reference>
<dbReference type="PANTHER" id="PTHR24286:SF232">
    <property type="entry name" value="CYTOCHROME P450 SUPERFAMILY PROTEIN"/>
    <property type="match status" value="1"/>
</dbReference>